<keyword evidence="2" id="KW-1185">Reference proteome</keyword>
<gene>
    <name evidence="1" type="ORF">CORC01_06735</name>
</gene>
<proteinExistence type="predicted"/>
<evidence type="ECO:0000313" key="2">
    <source>
        <dbReference type="Proteomes" id="UP000176998"/>
    </source>
</evidence>
<name>A0A1G4B9B7_9PEZI</name>
<organism evidence="1 2">
    <name type="scientific">Colletotrichum orchidophilum</name>
    <dbReference type="NCBI Taxonomy" id="1209926"/>
    <lineage>
        <taxon>Eukaryota</taxon>
        <taxon>Fungi</taxon>
        <taxon>Dikarya</taxon>
        <taxon>Ascomycota</taxon>
        <taxon>Pezizomycotina</taxon>
        <taxon>Sordariomycetes</taxon>
        <taxon>Hypocreomycetidae</taxon>
        <taxon>Glomerellales</taxon>
        <taxon>Glomerellaceae</taxon>
        <taxon>Colletotrichum</taxon>
    </lineage>
</organism>
<dbReference type="Proteomes" id="UP000176998">
    <property type="component" value="Unassembled WGS sequence"/>
</dbReference>
<comment type="caution">
    <text evidence="1">The sequence shown here is derived from an EMBL/GenBank/DDBJ whole genome shotgun (WGS) entry which is preliminary data.</text>
</comment>
<dbReference type="GeneID" id="34559884"/>
<sequence>MRTCQDRKQRSTLSMTMLCPVIDWVVDSLGKVLFRSVIFGGSSFPSFYKTRMRRRTATWVRAVLESRTCVYMSCSRADF</sequence>
<evidence type="ECO:0000313" key="1">
    <source>
        <dbReference type="EMBL" id="OHE97872.1"/>
    </source>
</evidence>
<dbReference type="RefSeq" id="XP_022475024.1">
    <property type="nucleotide sequence ID" value="XM_022618374.1"/>
</dbReference>
<dbReference type="AlphaFoldDB" id="A0A1G4B9B7"/>
<reference evidence="1 2" key="1">
    <citation type="submission" date="2016-09" db="EMBL/GenBank/DDBJ databases">
        <authorList>
            <person name="Capua I."/>
            <person name="De Benedictis P."/>
            <person name="Joannis T."/>
            <person name="Lombin L.H."/>
            <person name="Cattoli G."/>
        </authorList>
    </citation>
    <scope>NUCLEOTIDE SEQUENCE [LARGE SCALE GENOMIC DNA]</scope>
    <source>
        <strain evidence="1 2">IMI 309357</strain>
    </source>
</reference>
<dbReference type="EMBL" id="MJBS01000052">
    <property type="protein sequence ID" value="OHE97872.1"/>
    <property type="molecule type" value="Genomic_DNA"/>
</dbReference>
<protein>
    <submittedName>
        <fullName evidence="1">Uncharacterized protein</fullName>
    </submittedName>
</protein>
<accession>A0A1G4B9B7</accession>